<dbReference type="InterPro" id="IPR003615">
    <property type="entry name" value="HNH_nuc"/>
</dbReference>
<evidence type="ECO:0000313" key="4">
    <source>
        <dbReference type="Proteomes" id="UP000254330"/>
    </source>
</evidence>
<dbReference type="EMBL" id="UGNP01000001">
    <property type="protein sequence ID" value="STX10504.1"/>
    <property type="molecule type" value="Genomic_DNA"/>
</dbReference>
<comment type="caution">
    <text evidence="2">The sequence shown here is derived from an EMBL/GenBank/DDBJ whole genome shotgun (WGS) entry which is preliminary data.</text>
</comment>
<gene>
    <name evidence="3" type="ORF">DFR61_10334</name>
    <name evidence="2" type="ORF">NCTC10597_02251</name>
</gene>
<name>A0A8B4QCY8_9BACL</name>
<dbReference type="GO" id="GO:0004519">
    <property type="term" value="F:endonuclease activity"/>
    <property type="evidence" value="ECO:0007669"/>
    <property type="project" value="UniProtKB-KW"/>
</dbReference>
<dbReference type="OrthoDB" id="5678128at2"/>
<feature type="domain" description="HNH nuclease" evidence="1">
    <location>
        <begin position="194"/>
        <end position="246"/>
    </location>
</feature>
<keyword evidence="3" id="KW-0378">Hydrolase</keyword>
<reference evidence="2 4" key="1">
    <citation type="submission" date="2018-06" db="EMBL/GenBank/DDBJ databases">
        <authorList>
            <consortium name="Pathogen Informatics"/>
            <person name="Doyle S."/>
        </authorList>
    </citation>
    <scope>NUCLEOTIDE SEQUENCE [LARGE SCALE GENOMIC DNA]</scope>
    <source>
        <strain evidence="2 4">NCTC10597</strain>
    </source>
</reference>
<evidence type="ECO:0000313" key="5">
    <source>
        <dbReference type="Proteomes" id="UP000294641"/>
    </source>
</evidence>
<proteinExistence type="predicted"/>
<dbReference type="Proteomes" id="UP000294641">
    <property type="component" value="Unassembled WGS sequence"/>
</dbReference>
<protein>
    <submittedName>
        <fullName evidence="3">HNH endonuclease</fullName>
    </submittedName>
</protein>
<evidence type="ECO:0000259" key="1">
    <source>
        <dbReference type="Pfam" id="PF13391"/>
    </source>
</evidence>
<evidence type="ECO:0000313" key="3">
    <source>
        <dbReference type="EMBL" id="TDR42659.1"/>
    </source>
</evidence>
<dbReference type="RefSeq" id="WP_109348592.1">
    <property type="nucleotide sequence ID" value="NZ_BJUE01000022.1"/>
</dbReference>
<keyword evidence="5" id="KW-1185">Reference proteome</keyword>
<dbReference type="Pfam" id="PF13391">
    <property type="entry name" value="HNH_2"/>
    <property type="match status" value="1"/>
</dbReference>
<dbReference type="EMBL" id="SNZG01000003">
    <property type="protein sequence ID" value="TDR42659.1"/>
    <property type="molecule type" value="Genomic_DNA"/>
</dbReference>
<organism evidence="2 4">
    <name type="scientific">Kurthia zopfii</name>
    <dbReference type="NCBI Taxonomy" id="1650"/>
    <lineage>
        <taxon>Bacteria</taxon>
        <taxon>Bacillati</taxon>
        <taxon>Bacillota</taxon>
        <taxon>Bacilli</taxon>
        <taxon>Bacillales</taxon>
        <taxon>Caryophanaceae</taxon>
        <taxon>Kurthia</taxon>
    </lineage>
</organism>
<reference evidence="3 5" key="2">
    <citation type="submission" date="2019-03" db="EMBL/GenBank/DDBJ databases">
        <title>Genomic Encyclopedia of Type Strains, Phase IV (KMG-IV): sequencing the most valuable type-strain genomes for metagenomic binning, comparative biology and taxonomic classification.</title>
        <authorList>
            <person name="Goeker M."/>
        </authorList>
    </citation>
    <scope>NUCLEOTIDE SEQUENCE [LARGE SCALE GENOMIC DNA]</scope>
    <source>
        <strain evidence="3 5">DSM 20580</strain>
    </source>
</reference>
<sequence>MNQYIVMQGNTYEEDREAGMIWTDQKDRGGKTPHSWKRIEEVQKGDQIFHCVHGEILAISVADENYIKAGDRYFVKLNYFELPKPLVIKDVIDQISVFLPIKYSPFRKNGDGNQGYLFPCNEQLALMLLSLIQINNIESVGQEQLQLAIETVIHKEQDLLTPMMAEMEMDLRTKIRQSAENFKRHVAPLWDEQCALCGIELPELLEAAHSKPWHECTLDERMDAYNGLILCKNHATLYKKGYIAFDGTGAIIISERIQSIDYGKYDVHVKMKVLRKEANKKYFRWHRKNIFR</sequence>
<dbReference type="Proteomes" id="UP000254330">
    <property type="component" value="Unassembled WGS sequence"/>
</dbReference>
<evidence type="ECO:0000313" key="2">
    <source>
        <dbReference type="EMBL" id="STX10504.1"/>
    </source>
</evidence>
<keyword evidence="3" id="KW-0540">Nuclease</keyword>
<accession>A0A8B4QCY8</accession>
<keyword evidence="3" id="KW-0255">Endonuclease</keyword>
<dbReference type="AlphaFoldDB" id="A0A8B4QCY8"/>